<dbReference type="CDD" id="cd05233">
    <property type="entry name" value="SDR_c"/>
    <property type="match status" value="1"/>
</dbReference>
<comment type="caution">
    <text evidence="5">The sequence shown here is derived from an EMBL/GenBank/DDBJ whole genome shotgun (WGS) entry which is preliminary data.</text>
</comment>
<keyword evidence="2" id="KW-0560">Oxidoreductase</keyword>
<gene>
    <name evidence="5" type="ORF">G8770_11185</name>
</gene>
<dbReference type="RefSeq" id="WP_167186331.1">
    <property type="nucleotide sequence ID" value="NZ_JAAONZ010000007.1"/>
</dbReference>
<organism evidence="5 6">
    <name type="scientific">Pseudomaricurvus hydrocarbonicus</name>
    <dbReference type="NCBI Taxonomy" id="1470433"/>
    <lineage>
        <taxon>Bacteria</taxon>
        <taxon>Pseudomonadati</taxon>
        <taxon>Pseudomonadota</taxon>
        <taxon>Gammaproteobacteria</taxon>
        <taxon>Cellvibrionales</taxon>
        <taxon>Cellvibrionaceae</taxon>
        <taxon>Pseudomaricurvus</taxon>
    </lineage>
</organism>
<dbReference type="Pfam" id="PF00106">
    <property type="entry name" value="adh_short"/>
    <property type="match status" value="1"/>
</dbReference>
<dbReference type="PIRSF" id="PIRSF000126">
    <property type="entry name" value="11-beta-HSD1"/>
    <property type="match status" value="1"/>
</dbReference>
<feature type="domain" description="Ketoreductase" evidence="4">
    <location>
        <begin position="7"/>
        <end position="181"/>
    </location>
</feature>
<dbReference type="EMBL" id="JAAONZ010000007">
    <property type="protein sequence ID" value="NHO66109.1"/>
    <property type="molecule type" value="Genomic_DNA"/>
</dbReference>
<dbReference type="PANTHER" id="PTHR43391:SF82">
    <property type="entry name" value="OXIDOREDUCTASE SADH-RELATED"/>
    <property type="match status" value="1"/>
</dbReference>
<dbReference type="PANTHER" id="PTHR43391">
    <property type="entry name" value="RETINOL DEHYDROGENASE-RELATED"/>
    <property type="match status" value="1"/>
</dbReference>
<dbReference type="InterPro" id="IPR057326">
    <property type="entry name" value="KR_dom"/>
</dbReference>
<dbReference type="Proteomes" id="UP000787472">
    <property type="component" value="Unassembled WGS sequence"/>
</dbReference>
<proteinExistence type="inferred from homology"/>
<dbReference type="GO" id="GO:0016491">
    <property type="term" value="F:oxidoreductase activity"/>
    <property type="evidence" value="ECO:0007669"/>
    <property type="project" value="UniProtKB-KW"/>
</dbReference>
<reference evidence="5" key="1">
    <citation type="submission" date="2020-03" db="EMBL/GenBank/DDBJ databases">
        <authorList>
            <person name="Guo F."/>
        </authorList>
    </citation>
    <scope>NUCLEOTIDE SEQUENCE</scope>
    <source>
        <strain evidence="5">JCM 30134</strain>
    </source>
</reference>
<evidence type="ECO:0000259" key="4">
    <source>
        <dbReference type="SMART" id="SM00822"/>
    </source>
</evidence>
<dbReference type="SUPFAM" id="SSF51735">
    <property type="entry name" value="NAD(P)-binding Rossmann-fold domains"/>
    <property type="match status" value="1"/>
</dbReference>
<dbReference type="InterPro" id="IPR002347">
    <property type="entry name" value="SDR_fam"/>
</dbReference>
<name>A0A9E5JVP7_9GAMM</name>
<comment type="similarity">
    <text evidence="1 3">Belongs to the short-chain dehydrogenases/reductases (SDR) family.</text>
</comment>
<protein>
    <submittedName>
        <fullName evidence="5">SDR family NAD(P)-dependent oxidoreductase</fullName>
    </submittedName>
</protein>
<dbReference type="PRINTS" id="PR00081">
    <property type="entry name" value="GDHRDH"/>
</dbReference>
<dbReference type="InterPro" id="IPR036291">
    <property type="entry name" value="NAD(P)-bd_dom_sf"/>
</dbReference>
<sequence length="265" mass="28858">MKEFKDRVAVVTGAGGGIGRAVCIELARRGAHVALVDVSETGLRGTQEALSQYGVNTSTHIVDVSDKQQMAALPDQVVAQHGKVNILVNNAGITFQKQFSNHTLEDWEKIVGINWWGVLYGCHYFLDHLKAAGEGHIVNLSSMTAFIGLPSQASYCATKAAVKLLSESIWGELAAHNIGVTSVHPGAVKTDILLTTMQTADSKEVAQKTHAMVQKIGVSSDYAARRIVKAIEKNHLRIRIGLDAVLVDWLKRWFPVGIQKLTRKN</sequence>
<dbReference type="FunFam" id="3.40.50.720:FF:000084">
    <property type="entry name" value="Short-chain dehydrogenase reductase"/>
    <property type="match status" value="1"/>
</dbReference>
<dbReference type="PRINTS" id="PR00080">
    <property type="entry name" value="SDRFAMILY"/>
</dbReference>
<accession>A0A9E5JVP7</accession>
<evidence type="ECO:0000256" key="1">
    <source>
        <dbReference type="ARBA" id="ARBA00006484"/>
    </source>
</evidence>
<evidence type="ECO:0000313" key="5">
    <source>
        <dbReference type="EMBL" id="NHO66109.1"/>
    </source>
</evidence>
<dbReference type="Gene3D" id="3.40.50.720">
    <property type="entry name" value="NAD(P)-binding Rossmann-like Domain"/>
    <property type="match status" value="1"/>
</dbReference>
<dbReference type="SMART" id="SM00822">
    <property type="entry name" value="PKS_KR"/>
    <property type="match status" value="1"/>
</dbReference>
<evidence type="ECO:0000256" key="2">
    <source>
        <dbReference type="ARBA" id="ARBA00023002"/>
    </source>
</evidence>
<evidence type="ECO:0000313" key="6">
    <source>
        <dbReference type="Proteomes" id="UP000787472"/>
    </source>
</evidence>
<dbReference type="AlphaFoldDB" id="A0A9E5JVP7"/>
<evidence type="ECO:0000256" key="3">
    <source>
        <dbReference type="RuleBase" id="RU000363"/>
    </source>
</evidence>
<keyword evidence="6" id="KW-1185">Reference proteome</keyword>